<dbReference type="Proteomes" id="UP001579974">
    <property type="component" value="Unassembled WGS sequence"/>
</dbReference>
<dbReference type="NCBIfam" id="NF033484">
    <property type="entry name" value="Stp1_PP2C_phos"/>
    <property type="match status" value="1"/>
</dbReference>
<evidence type="ECO:0000259" key="1">
    <source>
        <dbReference type="PROSITE" id="PS51746"/>
    </source>
</evidence>
<organism evidence="2 3">
    <name type="scientific">Alicyclobacillus fastidiosus</name>
    <dbReference type="NCBI Taxonomy" id="392011"/>
    <lineage>
        <taxon>Bacteria</taxon>
        <taxon>Bacillati</taxon>
        <taxon>Bacillota</taxon>
        <taxon>Bacilli</taxon>
        <taxon>Bacillales</taxon>
        <taxon>Alicyclobacillaceae</taxon>
        <taxon>Alicyclobacillus</taxon>
    </lineage>
</organism>
<dbReference type="RefSeq" id="WP_275473074.1">
    <property type="nucleotide sequence ID" value="NZ_CP162940.1"/>
</dbReference>
<dbReference type="SUPFAM" id="SSF81606">
    <property type="entry name" value="PP2C-like"/>
    <property type="match status" value="1"/>
</dbReference>
<dbReference type="CDD" id="cd00143">
    <property type="entry name" value="PP2Cc"/>
    <property type="match status" value="1"/>
</dbReference>
<dbReference type="PROSITE" id="PS51746">
    <property type="entry name" value="PPM_2"/>
    <property type="match status" value="1"/>
</dbReference>
<name>A0ABV5AH18_9BACL</name>
<dbReference type="Gene3D" id="3.60.40.10">
    <property type="entry name" value="PPM-type phosphatase domain"/>
    <property type="match status" value="1"/>
</dbReference>
<evidence type="ECO:0000313" key="2">
    <source>
        <dbReference type="EMBL" id="MFB5191558.1"/>
    </source>
</evidence>
<dbReference type="InterPro" id="IPR015655">
    <property type="entry name" value="PP2C"/>
</dbReference>
<protein>
    <submittedName>
        <fullName evidence="2">Stp1/IreP family PP2C-type Ser/Thr phosphatase</fullName>
    </submittedName>
</protein>
<evidence type="ECO:0000313" key="3">
    <source>
        <dbReference type="Proteomes" id="UP001579974"/>
    </source>
</evidence>
<comment type="caution">
    <text evidence="2">The sequence shown here is derived from an EMBL/GenBank/DDBJ whole genome shotgun (WGS) entry which is preliminary data.</text>
</comment>
<dbReference type="EMBL" id="JBDXSU010000012">
    <property type="protein sequence ID" value="MFB5191558.1"/>
    <property type="molecule type" value="Genomic_DNA"/>
</dbReference>
<dbReference type="Pfam" id="PF13672">
    <property type="entry name" value="PP2C_2"/>
    <property type="match status" value="1"/>
</dbReference>
<reference evidence="2 3" key="1">
    <citation type="journal article" date="2024" name="Int. J. Mol. Sci.">
        <title>Exploration of Alicyclobacillus spp. Genome in Search of Antibiotic Resistance.</title>
        <authorList>
            <person name="Bucka-Kolendo J."/>
            <person name="Kiousi D.E."/>
            <person name="Dekowska A."/>
            <person name="Mikolajczuk-Szczyrba A."/>
            <person name="Karadedos D.M."/>
            <person name="Michael P."/>
            <person name="Galanis A."/>
            <person name="Sokolowska B."/>
        </authorList>
    </citation>
    <scope>NUCLEOTIDE SEQUENCE [LARGE SCALE GENOMIC DNA]</scope>
    <source>
        <strain evidence="2 3">KKP 3000</strain>
    </source>
</reference>
<dbReference type="SMART" id="SM00331">
    <property type="entry name" value="PP2C_SIG"/>
    <property type="match status" value="1"/>
</dbReference>
<sequence length="253" mass="27273">MLYAAKSHIGLVRTMNQDGYIIVPDLLRGGLYLVADGMGGPSAGDVASQLAVERVSAYMKDHISATSDPADVLLAAVHHANEAIYQEAIENPSYQGMGTTVVCAYADQAQVHIAHVGDSRAYLLSGGQLRQVTKDHSLVAELVRRGQLTEDEAKIHPQRNIVTRSLGTEPRSVPDVNTFTWQSSDAILLCSDGLTNLVSDAEITQYMLRAQTCTDESSLGRVVDEIIELALQRGGSDNVTALFVVHREGRGEA</sequence>
<dbReference type="InterPro" id="IPR036457">
    <property type="entry name" value="PPM-type-like_dom_sf"/>
</dbReference>
<dbReference type="PANTHER" id="PTHR47992">
    <property type="entry name" value="PROTEIN PHOSPHATASE"/>
    <property type="match status" value="1"/>
</dbReference>
<keyword evidence="3" id="KW-1185">Reference proteome</keyword>
<proteinExistence type="predicted"/>
<gene>
    <name evidence="2" type="ORF">KKP3000_000332</name>
</gene>
<feature type="domain" description="PPM-type phosphatase" evidence="1">
    <location>
        <begin position="2"/>
        <end position="246"/>
    </location>
</feature>
<dbReference type="InterPro" id="IPR001932">
    <property type="entry name" value="PPM-type_phosphatase-like_dom"/>
</dbReference>
<accession>A0ABV5AH18</accession>
<dbReference type="SMART" id="SM00332">
    <property type="entry name" value="PP2Cc"/>
    <property type="match status" value="1"/>
</dbReference>